<feature type="domain" description="Acyl-CoA oxidase/dehydrogenase middle" evidence="7">
    <location>
        <begin position="124"/>
        <end position="227"/>
    </location>
</feature>
<dbReference type="RefSeq" id="WP_317533253.1">
    <property type="nucleotide sequence ID" value="NZ_JAWLKE010000006.1"/>
</dbReference>
<evidence type="ECO:0000259" key="8">
    <source>
        <dbReference type="Pfam" id="PF02771"/>
    </source>
</evidence>
<accession>A0ABU4B1Z0</accession>
<dbReference type="InterPro" id="IPR036250">
    <property type="entry name" value="AcylCo_DH-like_C"/>
</dbReference>
<comment type="similarity">
    <text evidence="2 5">Belongs to the acyl-CoA dehydrogenase family.</text>
</comment>
<dbReference type="InterPro" id="IPR037069">
    <property type="entry name" value="AcylCoA_DH/ox_N_sf"/>
</dbReference>
<sequence length="391" mass="41903">MSIDLTREQTAFAQAVASFCAKEAGTRAQRDALTEHGKHTHNQALYDKMAELGWLGAIISEEHGGAGGSTVDLCILLEESAKAMAPIGGIGPTLITGAAYEKFGTPTQKETVLGGIVAGRSYSISMSEPEAGSDVGNLSCRAEKTDTGWLINGQKTWCSNAHFADRILLVARTGRSGAGGATQGGRAGGKHEGLTMFDVPADVEGLNIVGIDTMGGKEVNDLYFTDCALPEDAVVGVEGQGWSQLMTGLNIERLILAAMMLGTAQRAFEDTLDFITQRKQFGRPVGTFQALRHRIADLATEIECGRLLVYHVARLVDENPTKLFPREASMAKLKLTETAKKVALEGMQMMGGYGYATEFDMEKHVRTTLVSSIYGGTNEIQRDIIGKTYGL</sequence>
<evidence type="ECO:0000256" key="5">
    <source>
        <dbReference type="RuleBase" id="RU362125"/>
    </source>
</evidence>
<name>A0ABU4B1Z0_9NOCA</name>
<comment type="caution">
    <text evidence="9">The sequence shown here is derived from an EMBL/GenBank/DDBJ whole genome shotgun (WGS) entry which is preliminary data.</text>
</comment>
<evidence type="ECO:0000313" key="10">
    <source>
        <dbReference type="Proteomes" id="UP001185899"/>
    </source>
</evidence>
<evidence type="ECO:0000256" key="3">
    <source>
        <dbReference type="ARBA" id="ARBA00022630"/>
    </source>
</evidence>
<dbReference type="SUPFAM" id="SSF56645">
    <property type="entry name" value="Acyl-CoA dehydrogenase NM domain-like"/>
    <property type="match status" value="1"/>
</dbReference>
<dbReference type="Pfam" id="PF00441">
    <property type="entry name" value="Acyl-CoA_dh_1"/>
    <property type="match status" value="1"/>
</dbReference>
<evidence type="ECO:0000259" key="6">
    <source>
        <dbReference type="Pfam" id="PF00441"/>
    </source>
</evidence>
<feature type="domain" description="Acyl-CoA dehydrogenase/oxidase C-terminal" evidence="6">
    <location>
        <begin position="239"/>
        <end position="388"/>
    </location>
</feature>
<dbReference type="GO" id="GO:0016491">
    <property type="term" value="F:oxidoreductase activity"/>
    <property type="evidence" value="ECO:0007669"/>
    <property type="project" value="UniProtKB-KW"/>
</dbReference>
<dbReference type="InterPro" id="IPR009100">
    <property type="entry name" value="AcylCoA_DH/oxidase_NM_dom_sf"/>
</dbReference>
<dbReference type="PANTHER" id="PTHR43884">
    <property type="entry name" value="ACYL-COA DEHYDROGENASE"/>
    <property type="match status" value="1"/>
</dbReference>
<proteinExistence type="inferred from homology"/>
<keyword evidence="10" id="KW-1185">Reference proteome</keyword>
<dbReference type="SUPFAM" id="SSF47203">
    <property type="entry name" value="Acyl-CoA dehydrogenase C-terminal domain-like"/>
    <property type="match status" value="1"/>
</dbReference>
<dbReference type="Pfam" id="PF02770">
    <property type="entry name" value="Acyl-CoA_dh_M"/>
    <property type="match status" value="1"/>
</dbReference>
<dbReference type="InterPro" id="IPR009075">
    <property type="entry name" value="AcylCo_DH/oxidase_C"/>
</dbReference>
<evidence type="ECO:0000256" key="1">
    <source>
        <dbReference type="ARBA" id="ARBA00001974"/>
    </source>
</evidence>
<comment type="cofactor">
    <cofactor evidence="1 5">
        <name>FAD</name>
        <dbReference type="ChEBI" id="CHEBI:57692"/>
    </cofactor>
</comment>
<keyword evidence="3 5" id="KW-0285">Flavoprotein</keyword>
<reference evidence="9 10" key="1">
    <citation type="submission" date="2023-10" db="EMBL/GenBank/DDBJ databases">
        <title>Development of a sustainable strategy for remediation of hydrocarbon-contaminated territories based on the waste exchange concept.</title>
        <authorList>
            <person name="Krivoruchko A."/>
        </authorList>
    </citation>
    <scope>NUCLEOTIDE SEQUENCE [LARGE SCALE GENOMIC DNA]</scope>
    <source>
        <strain evidence="9 10">IEGM 1322</strain>
    </source>
</reference>
<dbReference type="Pfam" id="PF02771">
    <property type="entry name" value="Acyl-CoA_dh_N"/>
    <property type="match status" value="1"/>
</dbReference>
<dbReference type="Gene3D" id="1.10.540.10">
    <property type="entry name" value="Acyl-CoA dehydrogenase/oxidase, N-terminal domain"/>
    <property type="match status" value="1"/>
</dbReference>
<evidence type="ECO:0000256" key="2">
    <source>
        <dbReference type="ARBA" id="ARBA00009347"/>
    </source>
</evidence>
<dbReference type="EMBL" id="JAWLKE010000006">
    <property type="protein sequence ID" value="MDV6232466.1"/>
    <property type="molecule type" value="Genomic_DNA"/>
</dbReference>
<gene>
    <name evidence="9" type="ORF">R3P95_18090</name>
</gene>
<evidence type="ECO:0000259" key="7">
    <source>
        <dbReference type="Pfam" id="PF02770"/>
    </source>
</evidence>
<organism evidence="9 10">
    <name type="scientific">Rhodococcus cercidiphylli</name>
    <dbReference type="NCBI Taxonomy" id="489916"/>
    <lineage>
        <taxon>Bacteria</taxon>
        <taxon>Bacillati</taxon>
        <taxon>Actinomycetota</taxon>
        <taxon>Actinomycetes</taxon>
        <taxon>Mycobacteriales</taxon>
        <taxon>Nocardiaceae</taxon>
        <taxon>Rhodococcus</taxon>
    </lineage>
</organism>
<keyword evidence="4 5" id="KW-0274">FAD</keyword>
<dbReference type="Gene3D" id="1.20.140.10">
    <property type="entry name" value="Butyryl-CoA Dehydrogenase, subunit A, domain 3"/>
    <property type="match status" value="1"/>
</dbReference>
<dbReference type="Gene3D" id="2.40.110.10">
    <property type="entry name" value="Butyryl-CoA Dehydrogenase, subunit A, domain 2"/>
    <property type="match status" value="1"/>
</dbReference>
<dbReference type="InterPro" id="IPR046373">
    <property type="entry name" value="Acyl-CoA_Oxase/DH_mid-dom_sf"/>
</dbReference>
<dbReference type="EC" id="1.-.-.-" evidence="9"/>
<dbReference type="InterPro" id="IPR013786">
    <property type="entry name" value="AcylCoA_DH/ox_N"/>
</dbReference>
<keyword evidence="5 9" id="KW-0560">Oxidoreductase</keyword>
<evidence type="ECO:0000256" key="4">
    <source>
        <dbReference type="ARBA" id="ARBA00022827"/>
    </source>
</evidence>
<dbReference type="PANTHER" id="PTHR43884:SF12">
    <property type="entry name" value="ISOVALERYL-COA DEHYDROGENASE, MITOCHONDRIAL-RELATED"/>
    <property type="match status" value="1"/>
</dbReference>
<dbReference type="Proteomes" id="UP001185899">
    <property type="component" value="Unassembled WGS sequence"/>
</dbReference>
<protein>
    <submittedName>
        <fullName evidence="9">Acyl-CoA dehydrogenase family protein</fullName>
        <ecNumber evidence="9">1.-.-.-</ecNumber>
    </submittedName>
</protein>
<dbReference type="InterPro" id="IPR006091">
    <property type="entry name" value="Acyl-CoA_Oxase/DH_mid-dom"/>
</dbReference>
<feature type="domain" description="Acyl-CoA dehydrogenase/oxidase N-terminal" evidence="8">
    <location>
        <begin position="6"/>
        <end position="119"/>
    </location>
</feature>
<evidence type="ECO:0000313" key="9">
    <source>
        <dbReference type="EMBL" id="MDV6232466.1"/>
    </source>
</evidence>